<proteinExistence type="inferred from homology"/>
<accession>A0A9P9A558</accession>
<comment type="similarity">
    <text evidence="1">Belongs to the C/M/P thioester hydrolase family.</text>
</comment>
<protein>
    <submittedName>
        <fullName evidence="5">Thioesterase-like superfamily-domain-containing protein</fullName>
    </submittedName>
</protein>
<dbReference type="EMBL" id="JAGSXJ010000044">
    <property type="protein sequence ID" value="KAH6662922.1"/>
    <property type="molecule type" value="Genomic_DNA"/>
</dbReference>
<reference evidence="5" key="1">
    <citation type="journal article" date="2021" name="Nat. Commun.">
        <title>Genetic determinants of endophytism in the Arabidopsis root mycobiome.</title>
        <authorList>
            <person name="Mesny F."/>
            <person name="Miyauchi S."/>
            <person name="Thiergart T."/>
            <person name="Pickel B."/>
            <person name="Atanasova L."/>
            <person name="Karlsson M."/>
            <person name="Huettel B."/>
            <person name="Barry K.W."/>
            <person name="Haridas S."/>
            <person name="Chen C."/>
            <person name="Bauer D."/>
            <person name="Andreopoulos W."/>
            <person name="Pangilinan J."/>
            <person name="LaButti K."/>
            <person name="Riley R."/>
            <person name="Lipzen A."/>
            <person name="Clum A."/>
            <person name="Drula E."/>
            <person name="Henrissat B."/>
            <person name="Kohler A."/>
            <person name="Grigoriev I.V."/>
            <person name="Martin F.M."/>
            <person name="Hacquard S."/>
        </authorList>
    </citation>
    <scope>NUCLEOTIDE SEQUENCE</scope>
    <source>
        <strain evidence="5">MPI-SDFR-AT-0117</strain>
    </source>
</reference>
<dbReference type="AlphaFoldDB" id="A0A9P9A558"/>
<dbReference type="Proteomes" id="UP000770015">
    <property type="component" value="Unassembled WGS sequence"/>
</dbReference>
<feature type="domain" description="Acyl-CoA thioesterase-like C-terminal" evidence="4">
    <location>
        <begin position="199"/>
        <end position="309"/>
    </location>
</feature>
<dbReference type="SUPFAM" id="SSF54637">
    <property type="entry name" value="Thioesterase/thiol ester dehydrase-isomerase"/>
    <property type="match status" value="2"/>
</dbReference>
<dbReference type="Pfam" id="PF13622">
    <property type="entry name" value="4HBT_3"/>
    <property type="match status" value="1"/>
</dbReference>
<keyword evidence="2" id="KW-0378">Hydrolase</keyword>
<sequence>MTEPLASQLAIERTGDDEYVSKALPVRMGNIAPIAYGGCTLGVAVNAALATVPSTHRLYSLLGHYLGPASIQEHLQCKVYRTRSTGTFATRRVEVRQAQKDGSLRVVLEVIADFHVVEEAKFTYSAKPTRTFASVEDSKPEDEVSEALLAAGKISQKQLDIARTSFAANRRHFETRLPPDSMSGQNLHGLAKTSTTQDHLDLTEKVSGDWVRSKDKDLNDNDQVAILSFFMDGGLAFLPLAHSNMFLNEGGACSSLDIALRLYQPKLEVRDWHFRERHSTVAGHGRTYTEARLWDEKGNMVASMTQQGILRPKKVKASI</sequence>
<name>A0A9P9A558_9PEZI</name>
<gene>
    <name evidence="5" type="ORF">F5X68DRAFT_218357</name>
</gene>
<dbReference type="InterPro" id="IPR042171">
    <property type="entry name" value="Acyl-CoA_hotdog"/>
</dbReference>
<dbReference type="Pfam" id="PF20789">
    <property type="entry name" value="4HBT_3C"/>
    <property type="match status" value="1"/>
</dbReference>
<dbReference type="InterPro" id="IPR003703">
    <property type="entry name" value="Acyl_CoA_thio"/>
</dbReference>
<evidence type="ECO:0000313" key="6">
    <source>
        <dbReference type="Proteomes" id="UP000770015"/>
    </source>
</evidence>
<dbReference type="PANTHER" id="PTHR11066">
    <property type="entry name" value="ACYL-COA THIOESTERASE"/>
    <property type="match status" value="1"/>
</dbReference>
<dbReference type="CDD" id="cd03445">
    <property type="entry name" value="Thioesterase_II_repeat2"/>
    <property type="match status" value="1"/>
</dbReference>
<dbReference type="InterPro" id="IPR049450">
    <property type="entry name" value="ACOT8-like_C"/>
</dbReference>
<evidence type="ECO:0000313" key="5">
    <source>
        <dbReference type="EMBL" id="KAH6662922.1"/>
    </source>
</evidence>
<comment type="caution">
    <text evidence="5">The sequence shown here is derived from an EMBL/GenBank/DDBJ whole genome shotgun (WGS) entry which is preliminary data.</text>
</comment>
<dbReference type="OrthoDB" id="68328at2759"/>
<organism evidence="5 6">
    <name type="scientific">Plectosphaerella plurivora</name>
    <dbReference type="NCBI Taxonomy" id="936078"/>
    <lineage>
        <taxon>Eukaryota</taxon>
        <taxon>Fungi</taxon>
        <taxon>Dikarya</taxon>
        <taxon>Ascomycota</taxon>
        <taxon>Pezizomycotina</taxon>
        <taxon>Sordariomycetes</taxon>
        <taxon>Hypocreomycetidae</taxon>
        <taxon>Glomerellales</taxon>
        <taxon>Plectosphaerellaceae</taxon>
        <taxon>Plectosphaerella</taxon>
    </lineage>
</organism>
<evidence type="ECO:0000256" key="1">
    <source>
        <dbReference type="ARBA" id="ARBA00006538"/>
    </source>
</evidence>
<dbReference type="CDD" id="cd03444">
    <property type="entry name" value="Thioesterase_II_repeat1"/>
    <property type="match status" value="1"/>
</dbReference>
<dbReference type="InterPro" id="IPR049449">
    <property type="entry name" value="TesB_ACOT8-like_N"/>
</dbReference>
<evidence type="ECO:0000259" key="3">
    <source>
        <dbReference type="Pfam" id="PF13622"/>
    </source>
</evidence>
<dbReference type="Gene3D" id="2.40.160.210">
    <property type="entry name" value="Acyl-CoA thioesterase, double hotdog domain"/>
    <property type="match status" value="1"/>
</dbReference>
<feature type="domain" description="Acyl-CoA thioesterase-like N-terminal HotDog" evidence="3">
    <location>
        <begin position="25"/>
        <end position="115"/>
    </location>
</feature>
<dbReference type="GO" id="GO:0009062">
    <property type="term" value="P:fatty acid catabolic process"/>
    <property type="evidence" value="ECO:0007669"/>
    <property type="project" value="TreeGrafter"/>
</dbReference>
<dbReference type="PANTHER" id="PTHR11066:SF35">
    <property type="entry name" value="ACYL-COA THIOESTERASE II"/>
    <property type="match status" value="1"/>
</dbReference>
<dbReference type="InterPro" id="IPR029069">
    <property type="entry name" value="HotDog_dom_sf"/>
</dbReference>
<evidence type="ECO:0000256" key="2">
    <source>
        <dbReference type="ARBA" id="ARBA00022801"/>
    </source>
</evidence>
<dbReference type="GO" id="GO:0047617">
    <property type="term" value="F:fatty acyl-CoA hydrolase activity"/>
    <property type="evidence" value="ECO:0007669"/>
    <property type="project" value="InterPro"/>
</dbReference>
<keyword evidence="6" id="KW-1185">Reference proteome</keyword>
<dbReference type="GO" id="GO:0006637">
    <property type="term" value="P:acyl-CoA metabolic process"/>
    <property type="evidence" value="ECO:0007669"/>
    <property type="project" value="InterPro"/>
</dbReference>
<evidence type="ECO:0000259" key="4">
    <source>
        <dbReference type="Pfam" id="PF20789"/>
    </source>
</evidence>
<dbReference type="GO" id="GO:0005782">
    <property type="term" value="C:peroxisomal matrix"/>
    <property type="evidence" value="ECO:0007669"/>
    <property type="project" value="UniProtKB-SubCell"/>
</dbReference>